<feature type="transmembrane region" description="Helical" evidence="2">
    <location>
        <begin position="267"/>
        <end position="291"/>
    </location>
</feature>
<dbReference type="Proteomes" id="UP000054217">
    <property type="component" value="Unassembled WGS sequence"/>
</dbReference>
<feature type="region of interest" description="Disordered" evidence="1">
    <location>
        <begin position="1"/>
        <end position="129"/>
    </location>
</feature>
<feature type="compositionally biased region" description="Polar residues" evidence="1">
    <location>
        <begin position="893"/>
        <end position="921"/>
    </location>
</feature>
<feature type="compositionally biased region" description="Polar residues" evidence="1">
    <location>
        <begin position="640"/>
        <end position="654"/>
    </location>
</feature>
<feature type="transmembrane region" description="Helical" evidence="2">
    <location>
        <begin position="225"/>
        <end position="247"/>
    </location>
</feature>
<keyword evidence="2" id="KW-0812">Transmembrane</keyword>
<feature type="compositionally biased region" description="Low complexity" evidence="1">
    <location>
        <begin position="715"/>
        <end position="738"/>
    </location>
</feature>
<evidence type="ECO:0000256" key="2">
    <source>
        <dbReference type="SAM" id="Phobius"/>
    </source>
</evidence>
<dbReference type="InParanoid" id="A0A0C3NVB5"/>
<feature type="compositionally biased region" description="Low complexity" evidence="1">
    <location>
        <begin position="757"/>
        <end position="774"/>
    </location>
</feature>
<feature type="compositionally biased region" description="Low complexity" evidence="1">
    <location>
        <begin position="1"/>
        <end position="13"/>
    </location>
</feature>
<proteinExistence type="predicted"/>
<feature type="compositionally biased region" description="Basic and acidic residues" evidence="1">
    <location>
        <begin position="1050"/>
        <end position="1060"/>
    </location>
</feature>
<feature type="compositionally biased region" description="Polar residues" evidence="1">
    <location>
        <begin position="592"/>
        <end position="604"/>
    </location>
</feature>
<feature type="compositionally biased region" description="Basic and acidic residues" evidence="1">
    <location>
        <begin position="109"/>
        <end position="120"/>
    </location>
</feature>
<name>A0A0C3NVB5_PISTI</name>
<dbReference type="EMBL" id="KN832007">
    <property type="protein sequence ID" value="KIN99163.1"/>
    <property type="molecule type" value="Genomic_DNA"/>
</dbReference>
<feature type="region of interest" description="Disordered" evidence="1">
    <location>
        <begin position="543"/>
        <end position="1060"/>
    </location>
</feature>
<feature type="compositionally biased region" description="Polar residues" evidence="1">
    <location>
        <begin position="1022"/>
        <end position="1043"/>
    </location>
</feature>
<feature type="transmembrane region" description="Helical" evidence="2">
    <location>
        <begin position="177"/>
        <end position="205"/>
    </location>
</feature>
<feature type="compositionally biased region" description="Acidic residues" evidence="1">
    <location>
        <begin position="802"/>
        <end position="815"/>
    </location>
</feature>
<evidence type="ECO:0000313" key="3">
    <source>
        <dbReference type="EMBL" id="KIN99163.1"/>
    </source>
</evidence>
<reference evidence="3 4" key="1">
    <citation type="submission" date="2014-04" db="EMBL/GenBank/DDBJ databases">
        <authorList>
            <consortium name="DOE Joint Genome Institute"/>
            <person name="Kuo A."/>
            <person name="Kohler A."/>
            <person name="Costa M.D."/>
            <person name="Nagy L.G."/>
            <person name="Floudas D."/>
            <person name="Copeland A."/>
            <person name="Barry K.W."/>
            <person name="Cichocki N."/>
            <person name="Veneault-Fourrey C."/>
            <person name="LaButti K."/>
            <person name="Lindquist E.A."/>
            <person name="Lipzen A."/>
            <person name="Lundell T."/>
            <person name="Morin E."/>
            <person name="Murat C."/>
            <person name="Sun H."/>
            <person name="Tunlid A."/>
            <person name="Henrissat B."/>
            <person name="Grigoriev I.V."/>
            <person name="Hibbett D.S."/>
            <person name="Martin F."/>
            <person name="Nordberg H.P."/>
            <person name="Cantor M.N."/>
            <person name="Hua S.X."/>
        </authorList>
    </citation>
    <scope>NUCLEOTIDE SEQUENCE [LARGE SCALE GENOMIC DNA]</scope>
    <source>
        <strain evidence="3 4">Marx 270</strain>
    </source>
</reference>
<keyword evidence="4" id="KW-1185">Reference proteome</keyword>
<feature type="compositionally biased region" description="Acidic residues" evidence="1">
    <location>
        <begin position="606"/>
        <end position="635"/>
    </location>
</feature>
<feature type="compositionally biased region" description="Low complexity" evidence="1">
    <location>
        <begin position="962"/>
        <end position="991"/>
    </location>
</feature>
<reference evidence="4" key="2">
    <citation type="submission" date="2015-01" db="EMBL/GenBank/DDBJ databases">
        <title>Evolutionary Origins and Diversification of the Mycorrhizal Mutualists.</title>
        <authorList>
            <consortium name="DOE Joint Genome Institute"/>
            <consortium name="Mycorrhizal Genomics Consortium"/>
            <person name="Kohler A."/>
            <person name="Kuo A."/>
            <person name="Nagy L.G."/>
            <person name="Floudas D."/>
            <person name="Copeland A."/>
            <person name="Barry K.W."/>
            <person name="Cichocki N."/>
            <person name="Veneault-Fourrey C."/>
            <person name="LaButti K."/>
            <person name="Lindquist E.A."/>
            <person name="Lipzen A."/>
            <person name="Lundell T."/>
            <person name="Morin E."/>
            <person name="Murat C."/>
            <person name="Riley R."/>
            <person name="Ohm R."/>
            <person name="Sun H."/>
            <person name="Tunlid A."/>
            <person name="Henrissat B."/>
            <person name="Grigoriev I.V."/>
            <person name="Hibbett D.S."/>
            <person name="Martin F."/>
        </authorList>
    </citation>
    <scope>NUCLEOTIDE SEQUENCE [LARGE SCALE GENOMIC DNA]</scope>
    <source>
        <strain evidence="4">Marx 270</strain>
    </source>
</reference>
<sequence>MSRLQPSSSSGSPLSGGGSAQGEYSPTGQRGYIFEHPSSPEPTRMSEGSEGYPSWLPTRPPPPDPGSTLHSSIGMPETGLTPTEPFAGGRKPAPRSIRVVSLQDAPQTGRDRSEPADRARASNPRQARVWSRATTAGLDPTLVSAAVDAHGRIPRPRFRSVGLHPELLRNPSIFGRIYFYLLPLLAFYHLPLQTFFDFNVVYMLLQVAKYPNPVAPGVSGSGKNWALGAAAYIACWLVWIMVVFVLYELVYSFYRRWRVRRPLIVPLYLSSSGFNFVSMTSYTNFCFMQYIRFSAFFGENGSLRDGLAETFWFYSQNLPTVALLLPRAGLVLTLLFVFSYPNPEYVAMAEAGFSPRDRTFFRASDGTLTSYARGVLIANAAWTAWRILVLIISWTGLWILSGQGCAGICGPRYRWEEEEHEKTMSTISDSVSDGDALPWVWRMCTRLRIQEAYNFCLTVKPSARWNISKKEEGGDEGVLGVSTTPAFDVEQVLAAIGLPSAPTPARRAPISGDFFEPKKGGIGMAPTPPPELSDIIPKVVRKSSTERPVAGPSAPLMKLPYPFTGYGAQASPKDQIPFPPSPGSRKEKRRSPTSSSAGRQQSTPEQVDDDDEAESEEDAEEEEGEEEEEEEDPGEVGENSDAQPRTSGSLSSLGQPIMSRYPFQFRRPHGRGGSVSSGPATRSTPQSDEMPSSNTRSSHSQSTRSTGNQETSSESPMSHGVGSSVMSSPASGHASGSPIPMPPRHPQPGRGRARAGTVPTSYPYPTSPSPVISSGRVLTRLRTDSQNTDNLGSGYESFMSEQYDDQDDEEEEEAEPQMMEQPEPEGPHEAAEGEDSVGLLGVMPRSPRSSNISSRRRRGRRDSRSNSHSSQSDSQSRSASSRSRAGSAVRSRTQSLIQSLSAASRSSLDVVQAIRSRTSSMARLEEDPGHISDSRSHSGSAGSGSGSARSATGEYTFGQPIRLPMHRPLSSSRLRPASSTPSIATTSAFTARPDAGPREHSGERSGIAIPAGRSESRPDISTAAQSFVTAPTTLAGTVISDQAPSWPETMVDKPQIEEYD</sequence>
<protein>
    <recommendedName>
        <fullName evidence="5">Proteophosphoglycan ppg4</fullName>
    </recommendedName>
</protein>
<gene>
    <name evidence="3" type="ORF">M404DRAFT_16532</name>
</gene>
<organism evidence="3 4">
    <name type="scientific">Pisolithus tinctorius Marx 270</name>
    <dbReference type="NCBI Taxonomy" id="870435"/>
    <lineage>
        <taxon>Eukaryota</taxon>
        <taxon>Fungi</taxon>
        <taxon>Dikarya</taxon>
        <taxon>Basidiomycota</taxon>
        <taxon>Agaricomycotina</taxon>
        <taxon>Agaricomycetes</taxon>
        <taxon>Agaricomycetidae</taxon>
        <taxon>Boletales</taxon>
        <taxon>Sclerodermatineae</taxon>
        <taxon>Pisolithaceae</taxon>
        <taxon>Pisolithus</taxon>
    </lineage>
</organism>
<feature type="transmembrane region" description="Helical" evidence="2">
    <location>
        <begin position="383"/>
        <end position="401"/>
    </location>
</feature>
<feature type="compositionally biased region" description="Polar residues" evidence="1">
    <location>
        <begin position="674"/>
        <end position="691"/>
    </location>
</feature>
<feature type="transmembrane region" description="Helical" evidence="2">
    <location>
        <begin position="311"/>
        <end position="338"/>
    </location>
</feature>
<feature type="compositionally biased region" description="Low complexity" evidence="1">
    <location>
        <begin position="866"/>
        <end position="892"/>
    </location>
</feature>
<dbReference type="OrthoDB" id="2575061at2759"/>
<dbReference type="STRING" id="870435.A0A0C3NVB5"/>
<dbReference type="AlphaFoldDB" id="A0A0C3NVB5"/>
<keyword evidence="2" id="KW-1133">Transmembrane helix</keyword>
<evidence type="ECO:0008006" key="5">
    <source>
        <dbReference type="Google" id="ProtNLM"/>
    </source>
</evidence>
<evidence type="ECO:0000256" key="1">
    <source>
        <dbReference type="SAM" id="MobiDB-lite"/>
    </source>
</evidence>
<evidence type="ECO:0000313" key="4">
    <source>
        <dbReference type="Proteomes" id="UP000054217"/>
    </source>
</evidence>
<feature type="compositionally biased region" description="Basic and acidic residues" evidence="1">
    <location>
        <begin position="923"/>
        <end position="936"/>
    </location>
</feature>
<dbReference type="HOGENOM" id="CLU_003972_0_0_1"/>
<feature type="compositionally biased region" description="Low complexity" evidence="1">
    <location>
        <begin position="692"/>
        <end position="706"/>
    </location>
</feature>
<accession>A0A0C3NVB5</accession>
<keyword evidence="2" id="KW-0472">Membrane</keyword>
<feature type="compositionally biased region" description="Low complexity" evidence="1">
    <location>
        <begin position="844"/>
        <end position="853"/>
    </location>
</feature>